<dbReference type="KEGG" id="pbas:SMSP2_02107"/>
<feature type="coiled-coil region" evidence="1">
    <location>
        <begin position="158"/>
        <end position="188"/>
    </location>
</feature>
<evidence type="ECO:0000256" key="2">
    <source>
        <dbReference type="SAM" id="MobiDB-lite"/>
    </source>
</evidence>
<dbReference type="InterPro" id="IPR027417">
    <property type="entry name" value="P-loop_NTPase"/>
</dbReference>
<dbReference type="Pfam" id="PF13189">
    <property type="entry name" value="Cytidylate_kin2"/>
    <property type="match status" value="1"/>
</dbReference>
<protein>
    <submittedName>
        <fullName evidence="3">Cytidylate kinase</fullName>
    </submittedName>
</protein>
<dbReference type="STRING" id="1851148.SMSP2_02107"/>
<organism evidence="3 4">
    <name type="scientific">Limihaloglobus sulfuriphilus</name>
    <dbReference type="NCBI Taxonomy" id="1851148"/>
    <lineage>
        <taxon>Bacteria</taxon>
        <taxon>Pseudomonadati</taxon>
        <taxon>Planctomycetota</taxon>
        <taxon>Phycisphaerae</taxon>
        <taxon>Sedimentisphaerales</taxon>
        <taxon>Sedimentisphaeraceae</taxon>
        <taxon>Limihaloglobus</taxon>
    </lineage>
</organism>
<keyword evidence="3" id="KW-0418">Kinase</keyword>
<feature type="compositionally biased region" description="Basic and acidic residues" evidence="2">
    <location>
        <begin position="9"/>
        <end position="20"/>
    </location>
</feature>
<name>A0A1Q2MGF6_9BACT</name>
<keyword evidence="4" id="KW-1185">Reference proteome</keyword>
<evidence type="ECO:0000256" key="1">
    <source>
        <dbReference type="SAM" id="Coils"/>
    </source>
</evidence>
<sequence length="221" mass="24665">MQMSVSQYAHEKPEKQEKRTSSAGPFIVISQQYGCSGASAAQAAADMLRDQERGDWQVSTDSHIKELALETGCDIETILAEKNCKQSAWRDIIKNLRGSSSLDSFDIHQKLANKAREAAIKGNIIIVGQTASPATAKIENGVRIRLIAPLKWRISAVCAADKIERKEAEEKIEEIDEIKMDIEKIYEKMNPRTPAFDLVIDNSKFSDRQIAEILIAALHLR</sequence>
<dbReference type="AlphaFoldDB" id="A0A1Q2MGF6"/>
<dbReference type="GO" id="GO:0016301">
    <property type="term" value="F:kinase activity"/>
    <property type="evidence" value="ECO:0007669"/>
    <property type="project" value="UniProtKB-KW"/>
</dbReference>
<reference evidence="4" key="1">
    <citation type="submission" date="2017-02" db="EMBL/GenBank/DDBJ databases">
        <title>Comparative genomics and description of representatives of a novel lineage of planctomycetes thriving in anoxic sediments.</title>
        <authorList>
            <person name="Spring S."/>
            <person name="Bunk B."/>
            <person name="Sproer C."/>
        </authorList>
    </citation>
    <scope>NUCLEOTIDE SEQUENCE [LARGE SCALE GENOMIC DNA]</scope>
    <source>
        <strain evidence="4">SM-Chi-D1</strain>
    </source>
</reference>
<keyword evidence="1" id="KW-0175">Coiled coil</keyword>
<dbReference type="Gene3D" id="3.40.50.300">
    <property type="entry name" value="P-loop containing nucleotide triphosphate hydrolases"/>
    <property type="match status" value="1"/>
</dbReference>
<gene>
    <name evidence="3" type="ORF">SMSP2_02107</name>
</gene>
<feature type="region of interest" description="Disordered" evidence="2">
    <location>
        <begin position="1"/>
        <end position="23"/>
    </location>
</feature>
<keyword evidence="3" id="KW-0808">Transferase</keyword>
<dbReference type="Proteomes" id="UP000188181">
    <property type="component" value="Chromosome"/>
</dbReference>
<evidence type="ECO:0000313" key="3">
    <source>
        <dbReference type="EMBL" id="AQQ71729.1"/>
    </source>
</evidence>
<dbReference type="EMBL" id="CP019646">
    <property type="protein sequence ID" value="AQQ71729.1"/>
    <property type="molecule type" value="Genomic_DNA"/>
</dbReference>
<dbReference type="RefSeq" id="WP_146683875.1">
    <property type="nucleotide sequence ID" value="NZ_CP019646.1"/>
</dbReference>
<evidence type="ECO:0000313" key="4">
    <source>
        <dbReference type="Proteomes" id="UP000188181"/>
    </source>
</evidence>
<proteinExistence type="predicted"/>
<accession>A0A1Q2MGF6</accession>